<evidence type="ECO:0000313" key="8">
    <source>
        <dbReference type="Proteomes" id="UP000499080"/>
    </source>
</evidence>
<dbReference type="FunFam" id="3.10.450.50:FF:000010">
    <property type="entry name" value="Ras GTPase-activating protein-binding protein"/>
    <property type="match status" value="1"/>
</dbReference>
<dbReference type="PROSITE" id="PS50177">
    <property type="entry name" value="NTF2_DOMAIN"/>
    <property type="match status" value="1"/>
</dbReference>
<organism evidence="7 8">
    <name type="scientific">Araneus ventricosus</name>
    <name type="common">Orbweaver spider</name>
    <name type="synonym">Epeira ventricosa</name>
    <dbReference type="NCBI Taxonomy" id="182803"/>
    <lineage>
        <taxon>Eukaryota</taxon>
        <taxon>Metazoa</taxon>
        <taxon>Ecdysozoa</taxon>
        <taxon>Arthropoda</taxon>
        <taxon>Chelicerata</taxon>
        <taxon>Arachnida</taxon>
        <taxon>Araneae</taxon>
        <taxon>Araneomorphae</taxon>
        <taxon>Entelegynae</taxon>
        <taxon>Araneoidea</taxon>
        <taxon>Araneidae</taxon>
        <taxon>Araneus</taxon>
    </lineage>
</organism>
<dbReference type="PANTHER" id="PTHR10693">
    <property type="entry name" value="RAS GTPASE-ACTIVATING PROTEIN-BINDING PROTEIN"/>
    <property type="match status" value="1"/>
</dbReference>
<feature type="compositionally biased region" description="Low complexity" evidence="4">
    <location>
        <begin position="349"/>
        <end position="366"/>
    </location>
</feature>
<dbReference type="InterPro" id="IPR012677">
    <property type="entry name" value="Nucleotide-bd_a/b_plait_sf"/>
</dbReference>
<evidence type="ECO:0000256" key="4">
    <source>
        <dbReference type="SAM" id="MobiDB-lite"/>
    </source>
</evidence>
<dbReference type="Pfam" id="PF00076">
    <property type="entry name" value="RRM_1"/>
    <property type="match status" value="1"/>
</dbReference>
<evidence type="ECO:0000259" key="6">
    <source>
        <dbReference type="PROSITE" id="PS50177"/>
    </source>
</evidence>
<dbReference type="Gene3D" id="3.10.450.50">
    <property type="match status" value="1"/>
</dbReference>
<feature type="compositionally biased region" description="Acidic residues" evidence="4">
    <location>
        <begin position="296"/>
        <end position="314"/>
    </location>
</feature>
<feature type="compositionally biased region" description="Gly residues" evidence="4">
    <location>
        <begin position="568"/>
        <end position="578"/>
    </location>
</feature>
<evidence type="ECO:0000256" key="2">
    <source>
        <dbReference type="ARBA" id="ARBA00022884"/>
    </source>
</evidence>
<dbReference type="InterPro" id="IPR032710">
    <property type="entry name" value="NTF2-like_dom_sf"/>
</dbReference>
<proteinExistence type="predicted"/>
<feature type="region of interest" description="Disordered" evidence="4">
    <location>
        <begin position="277"/>
        <end position="438"/>
    </location>
</feature>
<feature type="region of interest" description="Disordered" evidence="4">
    <location>
        <begin position="526"/>
        <end position="585"/>
    </location>
</feature>
<accession>A0A4Y2CSY6</accession>
<evidence type="ECO:0000256" key="3">
    <source>
        <dbReference type="PROSITE-ProRule" id="PRU00176"/>
    </source>
</evidence>
<feature type="domain" description="RRM" evidence="5">
    <location>
        <begin position="447"/>
        <end position="528"/>
    </location>
</feature>
<evidence type="ECO:0000256" key="1">
    <source>
        <dbReference type="ARBA" id="ARBA00004210"/>
    </source>
</evidence>
<dbReference type="InterPro" id="IPR002075">
    <property type="entry name" value="NTF2_dom"/>
</dbReference>
<dbReference type="GO" id="GO:1990904">
    <property type="term" value="C:ribonucleoprotein complex"/>
    <property type="evidence" value="ECO:0007669"/>
    <property type="project" value="TreeGrafter"/>
</dbReference>
<dbReference type="InterPro" id="IPR035979">
    <property type="entry name" value="RBD_domain_sf"/>
</dbReference>
<dbReference type="GO" id="GO:0003729">
    <property type="term" value="F:mRNA binding"/>
    <property type="evidence" value="ECO:0007669"/>
    <property type="project" value="TreeGrafter"/>
</dbReference>
<dbReference type="PANTHER" id="PTHR10693:SF20">
    <property type="entry name" value="AT27578P"/>
    <property type="match status" value="1"/>
</dbReference>
<gene>
    <name evidence="7" type="primary">G3BP2</name>
    <name evidence="7" type="ORF">AVEN_173567_1</name>
</gene>
<feature type="domain" description="NTF2" evidence="6">
    <location>
        <begin position="96"/>
        <end position="216"/>
    </location>
</feature>
<dbReference type="OrthoDB" id="339151at2759"/>
<dbReference type="InterPro" id="IPR000504">
    <property type="entry name" value="RRM_dom"/>
</dbReference>
<keyword evidence="2 3" id="KW-0694">RNA-binding</keyword>
<dbReference type="AlphaFoldDB" id="A0A4Y2CSY6"/>
<dbReference type="GO" id="GO:0010494">
    <property type="term" value="C:cytoplasmic stress granule"/>
    <property type="evidence" value="ECO:0007669"/>
    <property type="project" value="UniProtKB-SubCell"/>
</dbReference>
<feature type="compositionally biased region" description="Low complexity" evidence="4">
    <location>
        <begin position="540"/>
        <end position="552"/>
    </location>
</feature>
<evidence type="ECO:0000259" key="5">
    <source>
        <dbReference type="PROSITE" id="PS50102"/>
    </source>
</evidence>
<dbReference type="InterPro" id="IPR018222">
    <property type="entry name" value="Nuclear_transport_factor_2_euk"/>
</dbReference>
<reference evidence="7 8" key="1">
    <citation type="journal article" date="2019" name="Sci. Rep.">
        <title>Orb-weaving spider Araneus ventricosus genome elucidates the spidroin gene catalogue.</title>
        <authorList>
            <person name="Kono N."/>
            <person name="Nakamura H."/>
            <person name="Ohtoshi R."/>
            <person name="Moran D.A.P."/>
            <person name="Shinohara A."/>
            <person name="Yoshida Y."/>
            <person name="Fujiwara M."/>
            <person name="Mori M."/>
            <person name="Tomita M."/>
            <person name="Arakawa K."/>
        </authorList>
    </citation>
    <scope>NUCLEOTIDE SEQUENCE [LARGE SCALE GENOMIC DNA]</scope>
</reference>
<protein>
    <submittedName>
        <fullName evidence="7">Ras GTPase-activating protein-binding protein 2</fullName>
    </submittedName>
</protein>
<dbReference type="SMART" id="SM00360">
    <property type="entry name" value="RRM"/>
    <property type="match status" value="1"/>
</dbReference>
<dbReference type="EMBL" id="BGPR01000234">
    <property type="protein sequence ID" value="GBM06798.1"/>
    <property type="molecule type" value="Genomic_DNA"/>
</dbReference>
<feature type="region of interest" description="Disordered" evidence="4">
    <location>
        <begin position="231"/>
        <end position="258"/>
    </location>
</feature>
<dbReference type="InterPro" id="IPR039539">
    <property type="entry name" value="Ras_GTPase_bind_prot"/>
</dbReference>
<sequence>MICIIKQLLRKVLGRACVTYEEMVTLLCECKSVVNGRPLTYLYDDPNELRAIKVSDFIQDIEGNETVDTSTVGDLGLTVCFQIQDMVMEIPTPQCVGREFVRQYYTLLNKAPLHLHRFYNHDSSFLHGGIDRPGQETRPVVGQHDIHDRIMQLNFRDCHAKIRQVDSQETLGDGVVVQVSGELSNNGQPMRRFMQTFVLVPQSPKKYYVRNDIFRYQDEIFSEDDNGEIDNALNDIDTEDSGNRNTGTLDHQDDNVGYHENEIVRNGTVYANETIKYQQQESPQPEVEVESTKSDWEDDDDLEEEEEDLEEEENQGSRQPEEPAPETVENPPAVSQEPKTYANMVSKNASAATVSAASSATSPVSALPHKVDASPSYHKGEGTPTSVPAPRDKSELSGASFGQSGVRASRPRLNSGRAVSGGERSPPEDGEGGERRKSSFVHYPDSQQLFVGNLTHSITEEELKAHFTQFGRVLDMRINTKQTQKIGGGKVPNFGFIVFDDADSVQKVLNARPIYFNDHRLNVEEKKRPKDNRIISSDNRMGPPRGGPSPRVGVGGRGPRGAMMPQGTGRGDNRGGMRGSYASRR</sequence>
<comment type="subcellular location">
    <subcellularLocation>
        <location evidence="1">Cytoplasm</location>
        <location evidence="1">Stress granule</location>
    </subcellularLocation>
</comment>
<dbReference type="Proteomes" id="UP000499080">
    <property type="component" value="Unassembled WGS sequence"/>
</dbReference>
<dbReference type="SUPFAM" id="SSF54427">
    <property type="entry name" value="NTF2-like"/>
    <property type="match status" value="1"/>
</dbReference>
<dbReference type="CDD" id="cd00780">
    <property type="entry name" value="NTF2"/>
    <property type="match status" value="1"/>
</dbReference>
<evidence type="ECO:0000313" key="7">
    <source>
        <dbReference type="EMBL" id="GBM06798.1"/>
    </source>
</evidence>
<name>A0A4Y2CSY6_ARAVE</name>
<dbReference type="Pfam" id="PF02136">
    <property type="entry name" value="NTF2"/>
    <property type="match status" value="1"/>
</dbReference>
<dbReference type="PROSITE" id="PS50102">
    <property type="entry name" value="RRM"/>
    <property type="match status" value="1"/>
</dbReference>
<comment type="caution">
    <text evidence="7">The sequence shown here is derived from an EMBL/GenBank/DDBJ whole genome shotgun (WGS) entry which is preliminary data.</text>
</comment>
<dbReference type="SUPFAM" id="SSF54928">
    <property type="entry name" value="RNA-binding domain, RBD"/>
    <property type="match status" value="1"/>
</dbReference>
<dbReference type="Gene3D" id="3.30.70.330">
    <property type="match status" value="1"/>
</dbReference>
<dbReference type="GO" id="GO:0005829">
    <property type="term" value="C:cytosol"/>
    <property type="evidence" value="ECO:0007669"/>
    <property type="project" value="TreeGrafter"/>
</dbReference>
<keyword evidence="8" id="KW-1185">Reference proteome</keyword>